<dbReference type="Proteomes" id="UP001501771">
    <property type="component" value="Unassembled WGS sequence"/>
</dbReference>
<sequence length="426" mass="43927">MRRLIATTTMLALATAGGTVLTSGAGVASTPDTARKVPTSFAFKAYAFGSRVHGGQVPAGSGSTAFQVIGCTNDAGVDKRNHTLSEQIPGIGTASEITTRAWTTKSRSGVVASHSRNAIAKITLADTPAGSLSLTGIQSTAVASHDDTGFHARTTSDIAKIVLTPPAGPAQEFPVPDPGQTLDIPGVATIDMGTPKTSAGKELARARAEVVTITSAATGSKVHVAQAFAQLTRGIKSGLFGGYATGTRARAADGHVTVGRTPYQPMPCQGTHGEVRKNATASVDLGGQLIASGVEAQGKGTQRKDRAWGYEQGRIANVNLGNGQLVIDGIVGRVNVTRKGADLQKLVRHAKTTIGTITANGEPQSFPDTDVLEIPGVARLERNIVKKVSSGLAVTALRITLLDDSGAPESVVNLGEAKLYIKRADR</sequence>
<dbReference type="RefSeq" id="WP_344147887.1">
    <property type="nucleotide sequence ID" value="NZ_BAAAQR010000001.1"/>
</dbReference>
<reference evidence="3" key="1">
    <citation type="journal article" date="2019" name="Int. J. Syst. Evol. Microbiol.">
        <title>The Global Catalogue of Microorganisms (GCM) 10K type strain sequencing project: providing services to taxonomists for standard genome sequencing and annotation.</title>
        <authorList>
            <consortium name="The Broad Institute Genomics Platform"/>
            <consortium name="The Broad Institute Genome Sequencing Center for Infectious Disease"/>
            <person name="Wu L."/>
            <person name="Ma J."/>
        </authorList>
    </citation>
    <scope>NUCLEOTIDE SEQUENCE [LARGE SCALE GENOMIC DNA]</scope>
    <source>
        <strain evidence="3">JCM 16022</strain>
    </source>
</reference>
<evidence type="ECO:0000256" key="1">
    <source>
        <dbReference type="SAM" id="SignalP"/>
    </source>
</evidence>
<dbReference type="EMBL" id="BAAAQR010000001">
    <property type="protein sequence ID" value="GAA2139248.1"/>
    <property type="molecule type" value="Genomic_DNA"/>
</dbReference>
<gene>
    <name evidence="2" type="ORF">GCM10009844_07920</name>
</gene>
<dbReference type="NCBIfam" id="NF040603">
    <property type="entry name" value="choice_anch_P"/>
    <property type="match status" value="2"/>
</dbReference>
<evidence type="ECO:0000313" key="3">
    <source>
        <dbReference type="Proteomes" id="UP001501771"/>
    </source>
</evidence>
<keyword evidence="1" id="KW-0732">Signal</keyword>
<organism evidence="2 3">
    <name type="scientific">Nocardioides koreensis</name>
    <dbReference type="NCBI Taxonomy" id="433651"/>
    <lineage>
        <taxon>Bacteria</taxon>
        <taxon>Bacillati</taxon>
        <taxon>Actinomycetota</taxon>
        <taxon>Actinomycetes</taxon>
        <taxon>Propionibacteriales</taxon>
        <taxon>Nocardioidaceae</taxon>
        <taxon>Nocardioides</taxon>
    </lineage>
</organism>
<accession>A0ABP5KYI2</accession>
<keyword evidence="3" id="KW-1185">Reference proteome</keyword>
<evidence type="ECO:0000313" key="2">
    <source>
        <dbReference type="EMBL" id="GAA2139248.1"/>
    </source>
</evidence>
<protein>
    <submittedName>
        <fullName evidence="2">Uncharacterized protein</fullName>
    </submittedName>
</protein>
<proteinExistence type="predicted"/>
<name>A0ABP5KYI2_9ACTN</name>
<feature type="signal peptide" evidence="1">
    <location>
        <begin position="1"/>
        <end position="25"/>
    </location>
</feature>
<comment type="caution">
    <text evidence="2">The sequence shown here is derived from an EMBL/GenBank/DDBJ whole genome shotgun (WGS) entry which is preliminary data.</text>
</comment>
<feature type="chain" id="PRO_5045077129" evidence="1">
    <location>
        <begin position="26"/>
        <end position="426"/>
    </location>
</feature>